<keyword evidence="2" id="KW-0413">Isomerase</keyword>
<dbReference type="Proteomes" id="UP000198751">
    <property type="component" value="Chromosome I"/>
</dbReference>
<sequence>MLTNELIHPHLIGALAAAGHGTRLLLADGNFPYSSHSNPAAEKIYLNLRPGLLTVDDVLSALLSAVNIESATVMNSDGSPVPAHTSYREALGEAIPFEQVDRYAFYDLARANDTAIVVATGDQRLYANILLTIGLAG</sequence>
<evidence type="ECO:0000313" key="4">
    <source>
        <dbReference type="EMBL" id="SDS60314.1"/>
    </source>
</evidence>
<dbReference type="InterPro" id="IPR050443">
    <property type="entry name" value="RbsD/FucU_mutarotase"/>
</dbReference>
<dbReference type="GO" id="GO:0006004">
    <property type="term" value="P:fucose metabolic process"/>
    <property type="evidence" value="ECO:0007669"/>
    <property type="project" value="TreeGrafter"/>
</dbReference>
<dbReference type="GO" id="GO:0062193">
    <property type="term" value="F:D-ribose pyranase activity"/>
    <property type="evidence" value="ECO:0007669"/>
    <property type="project" value="UniProtKB-EC"/>
</dbReference>
<gene>
    <name evidence="4" type="ORF">SAMN04489743_0428</name>
</gene>
<dbReference type="AlphaFoldDB" id="A0A1H1TJF4"/>
<dbReference type="PANTHER" id="PTHR31690">
    <property type="entry name" value="FUCOSE MUTAROTASE"/>
    <property type="match status" value="1"/>
</dbReference>
<reference evidence="5" key="1">
    <citation type="submission" date="2016-10" db="EMBL/GenBank/DDBJ databases">
        <authorList>
            <person name="Varghese N."/>
            <person name="Submissions S."/>
        </authorList>
    </citation>
    <scope>NUCLEOTIDE SEQUENCE [LARGE SCALE GENOMIC DNA]</scope>
    <source>
        <strain evidence="5">IMMIB L-1606</strain>
    </source>
</reference>
<protein>
    <submittedName>
        <fullName evidence="4">L-fucose mutarotase</fullName>
    </submittedName>
</protein>
<dbReference type="Gene3D" id="3.40.1650.10">
    <property type="entry name" value="RbsD-like domain"/>
    <property type="match status" value="1"/>
</dbReference>
<evidence type="ECO:0000313" key="5">
    <source>
        <dbReference type="Proteomes" id="UP000198751"/>
    </source>
</evidence>
<dbReference type="InterPro" id="IPR007721">
    <property type="entry name" value="RbsD_FucU"/>
</dbReference>
<evidence type="ECO:0000256" key="2">
    <source>
        <dbReference type="ARBA" id="ARBA00023235"/>
    </source>
</evidence>
<evidence type="ECO:0000256" key="3">
    <source>
        <dbReference type="ARBA" id="ARBA00036324"/>
    </source>
</evidence>
<keyword evidence="5" id="KW-1185">Reference proteome</keyword>
<dbReference type="SUPFAM" id="SSF102546">
    <property type="entry name" value="RbsD-like"/>
    <property type="match status" value="1"/>
</dbReference>
<dbReference type="Pfam" id="PF05025">
    <property type="entry name" value="RbsD_FucU"/>
    <property type="match status" value="1"/>
</dbReference>
<accession>A0A1H1TJF4</accession>
<proteinExistence type="predicted"/>
<evidence type="ECO:0000256" key="1">
    <source>
        <dbReference type="ARBA" id="ARBA00000223"/>
    </source>
</evidence>
<organism evidence="4 5">
    <name type="scientific">Pseudarthrobacter equi</name>
    <dbReference type="NCBI Taxonomy" id="728066"/>
    <lineage>
        <taxon>Bacteria</taxon>
        <taxon>Bacillati</taxon>
        <taxon>Actinomycetota</taxon>
        <taxon>Actinomycetes</taxon>
        <taxon>Micrococcales</taxon>
        <taxon>Micrococcaceae</taxon>
        <taxon>Pseudarthrobacter</taxon>
    </lineage>
</organism>
<dbReference type="PANTHER" id="PTHR31690:SF4">
    <property type="entry name" value="FUCOSE MUTAROTASE"/>
    <property type="match status" value="1"/>
</dbReference>
<comment type="catalytic activity">
    <reaction evidence="1">
        <text>beta-D-ribopyranose = beta-D-ribofuranose</text>
        <dbReference type="Rhea" id="RHEA:25432"/>
        <dbReference type="ChEBI" id="CHEBI:27476"/>
        <dbReference type="ChEBI" id="CHEBI:47002"/>
        <dbReference type="EC" id="5.4.99.62"/>
    </reaction>
</comment>
<name>A0A1H1TJF4_9MICC</name>
<dbReference type="GO" id="GO:0042806">
    <property type="term" value="F:fucose binding"/>
    <property type="evidence" value="ECO:0007669"/>
    <property type="project" value="TreeGrafter"/>
</dbReference>
<dbReference type="InterPro" id="IPR023750">
    <property type="entry name" value="RbsD-like_sf"/>
</dbReference>
<dbReference type="RefSeq" id="WP_091717153.1">
    <property type="nucleotide sequence ID" value="NZ_LT629779.1"/>
</dbReference>
<dbReference type="EMBL" id="LT629779">
    <property type="protein sequence ID" value="SDS60314.1"/>
    <property type="molecule type" value="Genomic_DNA"/>
</dbReference>
<dbReference type="GO" id="GO:0036373">
    <property type="term" value="F:L-fucose mutarotase activity"/>
    <property type="evidence" value="ECO:0007669"/>
    <property type="project" value="UniProtKB-EC"/>
</dbReference>
<dbReference type="OrthoDB" id="9805009at2"/>
<comment type="catalytic activity">
    <reaction evidence="3">
        <text>alpha-L-fucose = beta-L-fucose</text>
        <dbReference type="Rhea" id="RHEA:25580"/>
        <dbReference type="ChEBI" id="CHEBI:42548"/>
        <dbReference type="ChEBI" id="CHEBI:42589"/>
        <dbReference type="EC" id="5.1.3.29"/>
    </reaction>
</comment>